<dbReference type="EMBL" id="CP000596">
    <property type="protein sequence ID" value="ABP00260.1"/>
    <property type="molecule type" value="Genomic_DNA"/>
</dbReference>
<evidence type="ECO:0000313" key="4">
    <source>
        <dbReference type="EMBL" id="ABP00260.1"/>
    </source>
</evidence>
<evidence type="ECO:0000313" key="5">
    <source>
        <dbReference type="Proteomes" id="UP000001568"/>
    </source>
</evidence>
<protein>
    <submittedName>
        <fullName evidence="4">Uncharacterized protein</fullName>
    </submittedName>
</protein>
<dbReference type="PANTHER" id="PTHR24171">
    <property type="entry name" value="ANKYRIN REPEAT DOMAIN-CONTAINING PROTEIN 39-RELATED"/>
    <property type="match status" value="1"/>
</dbReference>
<dbReference type="OrthoDB" id="71307at2759"/>
<organism evidence="4 5">
    <name type="scientific">Ostreococcus lucimarinus (strain CCE9901)</name>
    <dbReference type="NCBI Taxonomy" id="436017"/>
    <lineage>
        <taxon>Eukaryota</taxon>
        <taxon>Viridiplantae</taxon>
        <taxon>Chlorophyta</taxon>
        <taxon>Mamiellophyceae</taxon>
        <taxon>Mamiellales</taxon>
        <taxon>Bathycoccaceae</taxon>
        <taxon>Ostreococcus</taxon>
    </lineage>
</organism>
<dbReference type="HOGENOM" id="CLU_000134_45_4_1"/>
<feature type="non-terminal residue" evidence="4">
    <location>
        <position position="1"/>
    </location>
</feature>
<dbReference type="KEGG" id="olu:OSTLU_10629"/>
<dbReference type="Proteomes" id="UP000001568">
    <property type="component" value="Chromosome 16"/>
</dbReference>
<evidence type="ECO:0000256" key="1">
    <source>
        <dbReference type="ARBA" id="ARBA00022737"/>
    </source>
</evidence>
<dbReference type="PROSITE" id="PS50088">
    <property type="entry name" value="ANK_REPEAT"/>
    <property type="match status" value="1"/>
</dbReference>
<reference evidence="4 5" key="1">
    <citation type="journal article" date="2007" name="Proc. Natl. Acad. Sci. U.S.A.">
        <title>The tiny eukaryote Ostreococcus provides genomic insights into the paradox of plankton speciation.</title>
        <authorList>
            <person name="Palenik B."/>
            <person name="Grimwood J."/>
            <person name="Aerts A."/>
            <person name="Rouze P."/>
            <person name="Salamov A."/>
            <person name="Putnam N."/>
            <person name="Dupont C."/>
            <person name="Jorgensen R."/>
            <person name="Derelle E."/>
            <person name="Rombauts S."/>
            <person name="Zhou K."/>
            <person name="Otillar R."/>
            <person name="Merchant S.S."/>
            <person name="Podell S."/>
            <person name="Gaasterland T."/>
            <person name="Napoli C."/>
            <person name="Gendler K."/>
            <person name="Manuell A."/>
            <person name="Tai V."/>
            <person name="Vallon O."/>
            <person name="Piganeau G."/>
            <person name="Jancek S."/>
            <person name="Heijde M."/>
            <person name="Jabbari K."/>
            <person name="Bowler C."/>
            <person name="Lohr M."/>
            <person name="Robbens S."/>
            <person name="Werner G."/>
            <person name="Dubchak I."/>
            <person name="Pazour G.J."/>
            <person name="Ren Q."/>
            <person name="Paulsen I."/>
            <person name="Delwiche C."/>
            <person name="Schmutz J."/>
            <person name="Rokhsar D."/>
            <person name="Van de Peer Y."/>
            <person name="Moreau H."/>
            <person name="Grigoriev I.V."/>
        </authorList>
    </citation>
    <scope>NUCLEOTIDE SEQUENCE [LARGE SCALE GENOMIC DNA]</scope>
    <source>
        <strain evidence="4 5">CCE9901</strain>
    </source>
</reference>
<dbReference type="GeneID" id="5006125"/>
<keyword evidence="2 3" id="KW-0040">ANK repeat</keyword>
<dbReference type="RefSeq" id="XP_001421966.1">
    <property type="nucleotide sequence ID" value="XM_001421929.1"/>
</dbReference>
<sequence length="79" mass="8480">LVRRLIAEGVDVNEVDGAGSTPIMCAAYEGWCEGVDALVELGAKVNASNNAGDTAYQWAENIQDEEMMEKLKQHGADPN</sequence>
<dbReference type="STRING" id="436017.A4S8X5"/>
<accession>A4S8X5</accession>
<name>A4S8X5_OSTLU</name>
<dbReference type="InterPro" id="IPR036770">
    <property type="entry name" value="Ankyrin_rpt-contain_sf"/>
</dbReference>
<dbReference type="InterPro" id="IPR002110">
    <property type="entry name" value="Ankyrin_rpt"/>
</dbReference>
<evidence type="ECO:0000256" key="3">
    <source>
        <dbReference type="PROSITE-ProRule" id="PRU00023"/>
    </source>
</evidence>
<dbReference type="SUPFAM" id="SSF48403">
    <property type="entry name" value="Ankyrin repeat"/>
    <property type="match status" value="1"/>
</dbReference>
<feature type="repeat" description="ANK" evidence="3">
    <location>
        <begin position="18"/>
        <end position="50"/>
    </location>
</feature>
<evidence type="ECO:0000256" key="2">
    <source>
        <dbReference type="ARBA" id="ARBA00023043"/>
    </source>
</evidence>
<keyword evidence="1" id="KW-0677">Repeat</keyword>
<feature type="non-terminal residue" evidence="4">
    <location>
        <position position="79"/>
    </location>
</feature>
<keyword evidence="5" id="KW-1185">Reference proteome</keyword>
<dbReference type="Pfam" id="PF12796">
    <property type="entry name" value="Ank_2"/>
    <property type="match status" value="1"/>
</dbReference>
<proteinExistence type="predicted"/>
<dbReference type="AlphaFoldDB" id="A4S8X5"/>
<dbReference type="PANTHER" id="PTHR24171:SF9">
    <property type="entry name" value="ANKYRIN REPEAT DOMAIN-CONTAINING PROTEIN 39"/>
    <property type="match status" value="1"/>
</dbReference>
<dbReference type="PROSITE" id="PS50297">
    <property type="entry name" value="ANK_REP_REGION"/>
    <property type="match status" value="1"/>
</dbReference>
<dbReference type="Gene3D" id="1.25.40.20">
    <property type="entry name" value="Ankyrin repeat-containing domain"/>
    <property type="match status" value="1"/>
</dbReference>
<gene>
    <name evidence="4" type="ORF">OSTLU_10629</name>
</gene>